<dbReference type="WBParaSite" id="jg15781">
    <property type="protein sequence ID" value="jg15781"/>
    <property type="gene ID" value="jg15781"/>
</dbReference>
<sequence length="79" mass="8957">MLDTRSWQCTSMSDEQSAHYPMLAEVTNEIISVAMEREFLSIRVRSNPIGICCTLASLAEQRIKTFPNKAIKHVCKTLL</sequence>
<evidence type="ECO:0000313" key="2">
    <source>
        <dbReference type="WBParaSite" id="jg15781"/>
    </source>
</evidence>
<name>A0A915D622_9BILA</name>
<organism evidence="1 2">
    <name type="scientific">Ditylenchus dipsaci</name>
    <dbReference type="NCBI Taxonomy" id="166011"/>
    <lineage>
        <taxon>Eukaryota</taxon>
        <taxon>Metazoa</taxon>
        <taxon>Ecdysozoa</taxon>
        <taxon>Nematoda</taxon>
        <taxon>Chromadorea</taxon>
        <taxon>Rhabditida</taxon>
        <taxon>Tylenchina</taxon>
        <taxon>Tylenchomorpha</taxon>
        <taxon>Sphaerularioidea</taxon>
        <taxon>Anguinidae</taxon>
        <taxon>Anguininae</taxon>
        <taxon>Ditylenchus</taxon>
    </lineage>
</organism>
<reference evidence="2" key="1">
    <citation type="submission" date="2022-11" db="UniProtKB">
        <authorList>
            <consortium name="WormBaseParasite"/>
        </authorList>
    </citation>
    <scope>IDENTIFICATION</scope>
</reference>
<dbReference type="Proteomes" id="UP000887574">
    <property type="component" value="Unplaced"/>
</dbReference>
<protein>
    <submittedName>
        <fullName evidence="2">Uncharacterized protein</fullName>
    </submittedName>
</protein>
<accession>A0A915D622</accession>
<keyword evidence="1" id="KW-1185">Reference proteome</keyword>
<dbReference type="AlphaFoldDB" id="A0A915D622"/>
<proteinExistence type="predicted"/>
<evidence type="ECO:0000313" key="1">
    <source>
        <dbReference type="Proteomes" id="UP000887574"/>
    </source>
</evidence>